<accession>A0AAN7ALD0</accession>
<feature type="domain" description="Transcription factor Iwr1" evidence="3">
    <location>
        <begin position="340"/>
        <end position="412"/>
    </location>
</feature>
<proteinExistence type="inferred from homology"/>
<evidence type="ECO:0000259" key="3">
    <source>
        <dbReference type="Pfam" id="PF08574"/>
    </source>
</evidence>
<protein>
    <recommendedName>
        <fullName evidence="3">Transcription factor Iwr1 domain-containing protein</fullName>
    </recommendedName>
</protein>
<feature type="region of interest" description="Disordered" evidence="2">
    <location>
        <begin position="74"/>
        <end position="255"/>
    </location>
</feature>
<comment type="caution">
    <text evidence="4">The sequence shown here is derived from an EMBL/GenBank/DDBJ whole genome shotgun (WGS) entry which is preliminary data.</text>
</comment>
<dbReference type="Pfam" id="PF08574">
    <property type="entry name" value="Iwr1"/>
    <property type="match status" value="1"/>
</dbReference>
<dbReference type="InterPro" id="IPR013883">
    <property type="entry name" value="TF_Iwr1_dom"/>
</dbReference>
<dbReference type="AlphaFoldDB" id="A0AAN7ALD0"/>
<comment type="similarity">
    <text evidence="1">Belongs to the IWR1/SLC7A6OS family.</text>
</comment>
<evidence type="ECO:0000256" key="1">
    <source>
        <dbReference type="ARBA" id="ARBA00010218"/>
    </source>
</evidence>
<dbReference type="InterPro" id="IPR040150">
    <property type="entry name" value="Iwr1"/>
</dbReference>
<feature type="compositionally biased region" description="Low complexity" evidence="2">
    <location>
        <begin position="219"/>
        <end position="230"/>
    </location>
</feature>
<sequence length="459" mass="51381">MAALPPETIHVKRKRGTEDAPVDFLCVDGTKRYRTSTSSVDGSWVYQRRTTVEQTEAQNVAKPRVDSNGVPIIQTTTAEEDEKRKNRPKKALKTKSLNASAVLTPPPVSIPTAAAAETTPDSSPEPVNQRKFHLKKPNSPLPTTAGVLSKKRGAPAVFVERGPKRQRSQNLNPQEVKDALAQQSPPQPQNDDPPPIQDDEPTSAQYKRPGVKSRHIPDSSSPSSPSSSSSKPTTIIPAFSRGGPEQTEDLDQIAQMMNTWTIHEITKNLETMNTTTGKFSAPSKPRSALSSKFKPKAPKQRYFERPEVIAEKERAAKAEAEAAAVASGGMDIDSSEDTDDDYVLETYERVPAERLRDQAVPAHRVGLLVFDSEPDMVDFFYGNEDETDDEFPEDEDDENAEDYYANEYPDDDLEWDDEFDQNAYHYMNQNASDNEEYDVRDFEDDVWERSDQKNPFLTR</sequence>
<dbReference type="GO" id="GO:0005737">
    <property type="term" value="C:cytoplasm"/>
    <property type="evidence" value="ECO:0007669"/>
    <property type="project" value="TreeGrafter"/>
</dbReference>
<reference evidence="4" key="2">
    <citation type="submission" date="2023-05" db="EMBL/GenBank/DDBJ databases">
        <authorList>
            <consortium name="Lawrence Berkeley National Laboratory"/>
            <person name="Steindorff A."/>
            <person name="Hensen N."/>
            <person name="Bonometti L."/>
            <person name="Westerberg I."/>
            <person name="Brannstrom I.O."/>
            <person name="Guillou S."/>
            <person name="Cros-Aarteil S."/>
            <person name="Calhoun S."/>
            <person name="Haridas S."/>
            <person name="Kuo A."/>
            <person name="Mondo S."/>
            <person name="Pangilinan J."/>
            <person name="Riley R."/>
            <person name="Labutti K."/>
            <person name="Andreopoulos B."/>
            <person name="Lipzen A."/>
            <person name="Chen C."/>
            <person name="Yanf M."/>
            <person name="Daum C."/>
            <person name="Ng V."/>
            <person name="Clum A."/>
            <person name="Ohm R."/>
            <person name="Martin F."/>
            <person name="Silar P."/>
            <person name="Natvig D."/>
            <person name="Lalanne C."/>
            <person name="Gautier V."/>
            <person name="Ament-Velasquez S.L."/>
            <person name="Kruys A."/>
            <person name="Hutchinson M.I."/>
            <person name="Powell A.J."/>
            <person name="Barry K."/>
            <person name="Miller A.N."/>
            <person name="Grigoriev I.V."/>
            <person name="Debuchy R."/>
            <person name="Gladieux P."/>
            <person name="Thoren M.H."/>
            <person name="Johannesson H."/>
        </authorList>
    </citation>
    <scope>NUCLEOTIDE SEQUENCE</scope>
    <source>
        <strain evidence="4">PSN309</strain>
    </source>
</reference>
<dbReference type="PANTHER" id="PTHR28063">
    <property type="entry name" value="RNA POLYMERASE II NUCLEAR LOCALIZATION PROTEIN IWR1"/>
    <property type="match status" value="1"/>
</dbReference>
<dbReference type="PANTHER" id="PTHR28063:SF1">
    <property type="entry name" value="RNA POLYMERASE II NUCLEAR LOCALIZATION PROTEIN IWR1"/>
    <property type="match status" value="1"/>
</dbReference>
<dbReference type="Proteomes" id="UP001302126">
    <property type="component" value="Unassembled WGS sequence"/>
</dbReference>
<evidence type="ECO:0000313" key="5">
    <source>
        <dbReference type="Proteomes" id="UP001302126"/>
    </source>
</evidence>
<gene>
    <name evidence="4" type="ORF">QBC35DRAFT_377974</name>
</gene>
<reference evidence="4" key="1">
    <citation type="journal article" date="2023" name="Mol. Phylogenet. Evol.">
        <title>Genome-scale phylogeny and comparative genomics of the fungal order Sordariales.</title>
        <authorList>
            <person name="Hensen N."/>
            <person name="Bonometti L."/>
            <person name="Westerberg I."/>
            <person name="Brannstrom I.O."/>
            <person name="Guillou S."/>
            <person name="Cros-Aarteil S."/>
            <person name="Calhoun S."/>
            <person name="Haridas S."/>
            <person name="Kuo A."/>
            <person name="Mondo S."/>
            <person name="Pangilinan J."/>
            <person name="Riley R."/>
            <person name="LaButti K."/>
            <person name="Andreopoulos B."/>
            <person name="Lipzen A."/>
            <person name="Chen C."/>
            <person name="Yan M."/>
            <person name="Daum C."/>
            <person name="Ng V."/>
            <person name="Clum A."/>
            <person name="Steindorff A."/>
            <person name="Ohm R.A."/>
            <person name="Martin F."/>
            <person name="Silar P."/>
            <person name="Natvig D.O."/>
            <person name="Lalanne C."/>
            <person name="Gautier V."/>
            <person name="Ament-Velasquez S.L."/>
            <person name="Kruys A."/>
            <person name="Hutchinson M.I."/>
            <person name="Powell A.J."/>
            <person name="Barry K."/>
            <person name="Miller A.N."/>
            <person name="Grigoriev I.V."/>
            <person name="Debuchy R."/>
            <person name="Gladieux P."/>
            <person name="Hiltunen Thoren M."/>
            <person name="Johannesson H."/>
        </authorList>
    </citation>
    <scope>NUCLEOTIDE SEQUENCE</scope>
    <source>
        <strain evidence="4">PSN309</strain>
    </source>
</reference>
<feature type="compositionally biased region" description="Pro residues" evidence="2">
    <location>
        <begin position="185"/>
        <end position="196"/>
    </location>
</feature>
<evidence type="ECO:0000256" key="2">
    <source>
        <dbReference type="SAM" id="MobiDB-lite"/>
    </source>
</evidence>
<evidence type="ECO:0000313" key="4">
    <source>
        <dbReference type="EMBL" id="KAK4190342.1"/>
    </source>
</evidence>
<dbReference type="EMBL" id="MU864366">
    <property type="protein sequence ID" value="KAK4190342.1"/>
    <property type="molecule type" value="Genomic_DNA"/>
</dbReference>
<feature type="region of interest" description="Disordered" evidence="2">
    <location>
        <begin position="382"/>
        <end position="401"/>
    </location>
</feature>
<name>A0AAN7ALD0_9PEZI</name>
<organism evidence="4 5">
    <name type="scientific">Podospora australis</name>
    <dbReference type="NCBI Taxonomy" id="1536484"/>
    <lineage>
        <taxon>Eukaryota</taxon>
        <taxon>Fungi</taxon>
        <taxon>Dikarya</taxon>
        <taxon>Ascomycota</taxon>
        <taxon>Pezizomycotina</taxon>
        <taxon>Sordariomycetes</taxon>
        <taxon>Sordariomycetidae</taxon>
        <taxon>Sordariales</taxon>
        <taxon>Podosporaceae</taxon>
        <taxon>Podospora</taxon>
    </lineage>
</organism>
<keyword evidence="5" id="KW-1185">Reference proteome</keyword>
<feature type="region of interest" description="Disordered" evidence="2">
    <location>
        <begin position="274"/>
        <end position="306"/>
    </location>
</feature>
<feature type="compositionally biased region" description="Acidic residues" evidence="2">
    <location>
        <begin position="383"/>
        <end position="401"/>
    </location>
</feature>
<dbReference type="GO" id="GO:0006606">
    <property type="term" value="P:protein import into nucleus"/>
    <property type="evidence" value="ECO:0007669"/>
    <property type="project" value="InterPro"/>
</dbReference>